<dbReference type="AlphaFoldDB" id="A0A1T4QQE1"/>
<dbReference type="Gene3D" id="2.40.128.110">
    <property type="entry name" value="Lipid/polyisoprenoid-binding, YceI-like"/>
    <property type="match status" value="1"/>
</dbReference>
<keyword evidence="1" id="KW-0732">Signal</keyword>
<feature type="domain" description="Lipid/polyisoprenoid-binding YceI-like" evidence="2">
    <location>
        <begin position="26"/>
        <end position="182"/>
    </location>
</feature>
<proteinExistence type="predicted"/>
<dbReference type="PANTHER" id="PTHR34406:SF1">
    <property type="entry name" value="PROTEIN YCEI"/>
    <property type="match status" value="1"/>
</dbReference>
<evidence type="ECO:0000313" key="4">
    <source>
        <dbReference type="Proteomes" id="UP000190888"/>
    </source>
</evidence>
<dbReference type="STRING" id="413434.SAMN04488132_10934"/>
<evidence type="ECO:0000313" key="3">
    <source>
        <dbReference type="EMBL" id="SKA05896.1"/>
    </source>
</evidence>
<keyword evidence="4" id="KW-1185">Reference proteome</keyword>
<dbReference type="EMBL" id="FUWH01000009">
    <property type="protein sequence ID" value="SKA05896.1"/>
    <property type="molecule type" value="Genomic_DNA"/>
</dbReference>
<evidence type="ECO:0000259" key="2">
    <source>
        <dbReference type="SMART" id="SM00867"/>
    </source>
</evidence>
<name>A0A1T4QQE1_9BACT</name>
<dbReference type="PANTHER" id="PTHR34406">
    <property type="entry name" value="PROTEIN YCEI"/>
    <property type="match status" value="1"/>
</dbReference>
<accession>A0A1T4QQE1</accession>
<feature type="signal peptide" evidence="1">
    <location>
        <begin position="1"/>
        <end position="23"/>
    </location>
</feature>
<reference evidence="3 4" key="1">
    <citation type="submission" date="2017-02" db="EMBL/GenBank/DDBJ databases">
        <authorList>
            <person name="Peterson S.W."/>
        </authorList>
    </citation>
    <scope>NUCLEOTIDE SEQUENCE [LARGE SCALE GENOMIC DNA]</scope>
    <source>
        <strain evidence="3 4">DSM 22335</strain>
    </source>
</reference>
<dbReference type="OrthoDB" id="951410at2"/>
<dbReference type="InterPro" id="IPR007372">
    <property type="entry name" value="Lipid/polyisoprenoid-bd_YceI"/>
</dbReference>
<dbReference type="Proteomes" id="UP000190888">
    <property type="component" value="Unassembled WGS sequence"/>
</dbReference>
<gene>
    <name evidence="3" type="ORF">SAMN04488132_10934</name>
</gene>
<sequence length="183" mass="19837">MKKTLFALAGMALLMGIYSFVPKADTYNVNVDKSRIDWIASKKNDFHTGAFPLKSGQVVLEGNKLKGGKFVIDLANLKVTDAAGDRLAGHLKNADFFDVAKFNEATYEITGVNYTSDNTAALTGNLVLKGASFPVNLTANIRNADDKAFFAEAFFSLDRTALGITYNGPSKDVQMAVHIFANK</sequence>
<dbReference type="SUPFAM" id="SSF101874">
    <property type="entry name" value="YceI-like"/>
    <property type="match status" value="1"/>
</dbReference>
<dbReference type="SMART" id="SM00867">
    <property type="entry name" value="YceI"/>
    <property type="match status" value="1"/>
</dbReference>
<dbReference type="RefSeq" id="WP_078832140.1">
    <property type="nucleotide sequence ID" value="NZ_FUWH01000009.1"/>
</dbReference>
<protein>
    <submittedName>
        <fullName evidence="3">Polyisoprenoid-binding protein YceI</fullName>
    </submittedName>
</protein>
<organism evidence="3 4">
    <name type="scientific">Sediminibacterium ginsengisoli</name>
    <dbReference type="NCBI Taxonomy" id="413434"/>
    <lineage>
        <taxon>Bacteria</taxon>
        <taxon>Pseudomonadati</taxon>
        <taxon>Bacteroidota</taxon>
        <taxon>Chitinophagia</taxon>
        <taxon>Chitinophagales</taxon>
        <taxon>Chitinophagaceae</taxon>
        <taxon>Sediminibacterium</taxon>
    </lineage>
</organism>
<dbReference type="Pfam" id="PF04264">
    <property type="entry name" value="YceI"/>
    <property type="match status" value="1"/>
</dbReference>
<feature type="chain" id="PRO_5012707501" evidence="1">
    <location>
        <begin position="24"/>
        <end position="183"/>
    </location>
</feature>
<dbReference type="InterPro" id="IPR036761">
    <property type="entry name" value="TTHA0802/YceI-like_sf"/>
</dbReference>
<evidence type="ECO:0000256" key="1">
    <source>
        <dbReference type="SAM" id="SignalP"/>
    </source>
</evidence>